<dbReference type="Proteomes" id="UP000509383">
    <property type="component" value="Chromosome"/>
</dbReference>
<dbReference type="GO" id="GO:0008757">
    <property type="term" value="F:S-adenosylmethionine-dependent methyltransferase activity"/>
    <property type="evidence" value="ECO:0007669"/>
    <property type="project" value="InterPro"/>
</dbReference>
<dbReference type="AlphaFoldDB" id="A0A6J4DXX5"/>
<protein>
    <recommendedName>
        <fullName evidence="1">Methyltransferase type 11 domain-containing protein</fullName>
    </recommendedName>
</protein>
<organism evidence="2 3">
    <name type="scientific">Pseudomonas tohonis</name>
    <dbReference type="NCBI Taxonomy" id="2725477"/>
    <lineage>
        <taxon>Bacteria</taxon>
        <taxon>Pseudomonadati</taxon>
        <taxon>Pseudomonadota</taxon>
        <taxon>Gammaproteobacteria</taxon>
        <taxon>Pseudomonadales</taxon>
        <taxon>Pseudomonadaceae</taxon>
        <taxon>Pseudomonas</taxon>
    </lineage>
</organism>
<gene>
    <name evidence="2" type="ORF">TUM18999_01560</name>
</gene>
<dbReference type="RefSeq" id="WP_021703120.1">
    <property type="nucleotide sequence ID" value="NZ_AP023189.1"/>
</dbReference>
<evidence type="ECO:0000313" key="2">
    <source>
        <dbReference type="EMBL" id="BCG21965.1"/>
    </source>
</evidence>
<accession>A0A6J4DXX5</accession>
<dbReference type="KEGG" id="ptw:TUM18999_01560"/>
<evidence type="ECO:0000313" key="3">
    <source>
        <dbReference type="Proteomes" id="UP000509383"/>
    </source>
</evidence>
<name>A0A6J4DXX5_9PSED</name>
<dbReference type="EMBL" id="AP023189">
    <property type="protein sequence ID" value="BCG21965.1"/>
    <property type="molecule type" value="Genomic_DNA"/>
</dbReference>
<sequence length="223" mass="25127">MSQTSSKLVELDLSHQRDPLHQPNHQLPDIGVADRFVLWRKNRMARRALRAAGDPNLVLDLSSCVGTYWALLTSHPNRLVLAAYSSAEQLAQAQENHSVGIPEQVCALQSTASAIQLGENAVDSIFCMHLLQQVESADQRLALLRELHRVTRDTVILSLWIDGKAAWKPLRFLLRAGHGMCRQVVAKEQIETEFRSVGFQILTHMDLAPGYATWRIYVLRKES</sequence>
<dbReference type="Gene3D" id="3.40.50.150">
    <property type="entry name" value="Vaccinia Virus protein VP39"/>
    <property type="match status" value="1"/>
</dbReference>
<dbReference type="Pfam" id="PF08241">
    <property type="entry name" value="Methyltransf_11"/>
    <property type="match status" value="1"/>
</dbReference>
<feature type="domain" description="Methyltransferase type 11" evidence="1">
    <location>
        <begin position="59"/>
        <end position="154"/>
    </location>
</feature>
<dbReference type="InterPro" id="IPR029063">
    <property type="entry name" value="SAM-dependent_MTases_sf"/>
</dbReference>
<reference evidence="2 3" key="1">
    <citation type="submission" date="2020-05" db="EMBL/GenBank/DDBJ databases">
        <title>Characterization of novel class B3 metallo-beta-lactamase from novel Pseudomonas species.</title>
        <authorList>
            <person name="Yamada K."/>
            <person name="Aoki K."/>
            <person name="Ishii Y."/>
        </authorList>
    </citation>
    <scope>NUCLEOTIDE SEQUENCE [LARGE SCALE GENOMIC DNA]</scope>
    <source>
        <strain evidence="2 3">TUM18999</strain>
    </source>
</reference>
<proteinExistence type="predicted"/>
<dbReference type="InterPro" id="IPR013216">
    <property type="entry name" value="Methyltransf_11"/>
</dbReference>
<evidence type="ECO:0000259" key="1">
    <source>
        <dbReference type="Pfam" id="PF08241"/>
    </source>
</evidence>
<dbReference type="SUPFAM" id="SSF53335">
    <property type="entry name" value="S-adenosyl-L-methionine-dependent methyltransferases"/>
    <property type="match status" value="1"/>
</dbReference>